<feature type="coiled-coil region" evidence="1">
    <location>
        <begin position="3921"/>
        <end position="3997"/>
    </location>
</feature>
<dbReference type="GO" id="GO:0045505">
    <property type="term" value="F:dynein intermediate chain binding"/>
    <property type="evidence" value="ECO:0007669"/>
    <property type="project" value="InterPro"/>
</dbReference>
<feature type="compositionally biased region" description="Basic and acidic residues" evidence="2">
    <location>
        <begin position="214"/>
        <end position="237"/>
    </location>
</feature>
<feature type="compositionally biased region" description="Basic and acidic residues" evidence="2">
    <location>
        <begin position="96"/>
        <end position="144"/>
    </location>
</feature>
<feature type="compositionally biased region" description="Basic and acidic residues" evidence="2">
    <location>
        <begin position="3549"/>
        <end position="3564"/>
    </location>
</feature>
<dbReference type="GO" id="GO:0051959">
    <property type="term" value="F:dynein light intermediate chain binding"/>
    <property type="evidence" value="ECO:0007669"/>
    <property type="project" value="InterPro"/>
</dbReference>
<dbReference type="VEuPathDB" id="PlasmoDB:PVP01_1301600"/>
<dbReference type="Pfam" id="PF18198">
    <property type="entry name" value="AAA_lid_11"/>
    <property type="match status" value="1"/>
</dbReference>
<feature type="region of interest" description="Disordered" evidence="2">
    <location>
        <begin position="3382"/>
        <end position="3821"/>
    </location>
</feature>
<dbReference type="GO" id="GO:0008569">
    <property type="term" value="F:minus-end-directed microtubule motor activity"/>
    <property type="evidence" value="ECO:0007669"/>
    <property type="project" value="TreeGrafter"/>
</dbReference>
<feature type="compositionally biased region" description="Basic residues" evidence="2">
    <location>
        <begin position="3534"/>
        <end position="3543"/>
    </location>
</feature>
<dbReference type="VEuPathDB" id="PlasmoDB:PVPAM_130016700"/>
<evidence type="ECO:0000313" key="5">
    <source>
        <dbReference type="Proteomes" id="UP000305196"/>
    </source>
</evidence>
<feature type="compositionally biased region" description="Polar residues" evidence="2">
    <location>
        <begin position="3579"/>
        <end position="3590"/>
    </location>
</feature>
<feature type="region of interest" description="Disordered" evidence="2">
    <location>
        <begin position="421"/>
        <end position="448"/>
    </location>
</feature>
<feature type="compositionally biased region" description="Basic and acidic residues" evidence="2">
    <location>
        <begin position="3405"/>
        <end position="3428"/>
    </location>
</feature>
<accession>A0A1G4HI35</accession>
<gene>
    <name evidence="4" type="ORF">PVC01_130008500</name>
</gene>
<feature type="compositionally biased region" description="Polar residues" evidence="2">
    <location>
        <begin position="5186"/>
        <end position="5197"/>
    </location>
</feature>
<feature type="compositionally biased region" description="Basic and acidic residues" evidence="2">
    <location>
        <begin position="183"/>
        <end position="198"/>
    </location>
</feature>
<feature type="coiled-coil region" evidence="1">
    <location>
        <begin position="4537"/>
        <end position="4564"/>
    </location>
</feature>
<feature type="compositionally biased region" description="Basic and acidic residues" evidence="2">
    <location>
        <begin position="5216"/>
        <end position="5228"/>
    </location>
</feature>
<feature type="compositionally biased region" description="Basic and acidic residues" evidence="2">
    <location>
        <begin position="3449"/>
        <end position="3487"/>
    </location>
</feature>
<dbReference type="Gene3D" id="1.20.920.20">
    <property type="match status" value="1"/>
</dbReference>
<feature type="coiled-coil region" evidence="1">
    <location>
        <begin position="4124"/>
        <end position="4155"/>
    </location>
</feature>
<dbReference type="InterPro" id="IPR042222">
    <property type="entry name" value="Dynein_2_N"/>
</dbReference>
<organism evidence="4 5">
    <name type="scientific">Plasmodium vivax</name>
    <name type="common">malaria parasite P. vivax</name>
    <dbReference type="NCBI Taxonomy" id="5855"/>
    <lineage>
        <taxon>Eukaryota</taxon>
        <taxon>Sar</taxon>
        <taxon>Alveolata</taxon>
        <taxon>Apicomplexa</taxon>
        <taxon>Aconoidasida</taxon>
        <taxon>Haemosporida</taxon>
        <taxon>Plasmodiidae</taxon>
        <taxon>Plasmodium</taxon>
        <taxon>Plasmodium (Plasmodium)</taxon>
    </lineage>
</organism>
<dbReference type="Gene3D" id="3.40.50.300">
    <property type="entry name" value="P-loop containing nucleotide triphosphate hydrolases"/>
    <property type="match status" value="4"/>
</dbReference>
<feature type="compositionally biased region" description="Basic residues" evidence="2">
    <location>
        <begin position="3678"/>
        <end position="3688"/>
    </location>
</feature>
<evidence type="ECO:0000313" key="4">
    <source>
        <dbReference type="EMBL" id="SCO74601.1"/>
    </source>
</evidence>
<feature type="coiled-coil region" evidence="1">
    <location>
        <begin position="1595"/>
        <end position="1622"/>
    </location>
</feature>
<dbReference type="InterPro" id="IPR041658">
    <property type="entry name" value="AAA_lid_11"/>
</dbReference>
<dbReference type="InterPro" id="IPR042219">
    <property type="entry name" value="AAA_lid_11_sf"/>
</dbReference>
<evidence type="ECO:0000256" key="1">
    <source>
        <dbReference type="SAM" id="Coils"/>
    </source>
</evidence>
<dbReference type="VEuPathDB" id="PlasmoDB:PVW1_130008200"/>
<dbReference type="GO" id="GO:0005930">
    <property type="term" value="C:axoneme"/>
    <property type="evidence" value="ECO:0007669"/>
    <property type="project" value="TreeGrafter"/>
</dbReference>
<sequence length="5639" mass="667107">MNDELECYIKQKITSLLRIRSDDFNCLIQEGKNKDDLNYFFLSAPVKSTLFFVVHRYTYEEEADERGEPNAPDDVTPPLQNDKEHDTENPSGDTPHGGKDKAEESEEAKEKITNHSHVEETDNAVKDKSEEGGNVQREEKRNDTNRGSTQIANIDGEKEPKREANGTKGEHESEIPNPSEEPINDKVETNLETSKGEEQTQSDNKPIDNSTDGANKEEEASPKGESPTEEKQNEKEKKTKIRYTLKMSLGHIEADDVEEEAAVTEASNFLPNTAEAKQKRKNQATKQIVYFLKINSAANDQGHENLDEYFNANYTFGNLHHNYINNLKAYFKIFFIPFFQCLLKKNDVFEYIGKETDQSVKIDQVLSKLQHLKKTELLTNQLDDTNELNENKYLNIMERGKHTEQLNEFGTEDKVADGVTKRKGANRSYPPTQDSIRGNGIHPGGTKKGENFLKNKNLLNSFYYLLSYYKQILKVEQISYNEINADMIKLKDDTININNYLRNISNILKDFIIKEKKNDSKRKNDKTAVEYWKERYHRIYSLIEKINSKKFEQIIENIKGKNYNGELCNEIKLLIKEVENMHMESFEMIKFSKILENSFETLKCSHINQMKNGIKLVIRKLKNIWLSSKYFRKDEIIIAFFVRLSDIIFEFILFLAIKVKKMNKPKRIKKVISKCIDILKFYEKEFIYVKLDIETIDIRKNWYFDKNVIFKNIRHLQHVLATLYTVYSEIIYFTDLCLLKLKKLVNNKQIMNSIILEINKLYEPFNDVLKNIYLYDDESIMQLMKKLNEQCLKIEKKCIKIIYIQFSNLRNTKSTYLLVEKFQNLKKSYKIDRLLIKKLYDILFLYKKELYLYIDLFNNMCANKDLDIYKKFLFCLNIYKKIKKPILIFKNNSYITTSNEYKIIVKLYVNFCKKMFSYIIETYVIWKNNSLSQMNKFLSSNLITINKQLNFFYVINFDSTFFKTLYEYAYIESMYDFNTPIEILNMYNLKKKLYRYLYELNEIIFFFKNFTSTTSIIQQKVLIKFFQCFEQKLIYISNNINWLNLNIDHYINDLKNCKSVIENVHVSLSYSLNSIDKIIYNMQNVNLVRYIEWGNMKPLHIQPFFNYFEEYRINQVNKILQKYKEISQILIKIEQIVEKTKKGRCEIMDELYYLYQCKIYKCLSLIIIKGLCNYETLIENDFQKKFLENYKPCLYIKEDIYSDVFLNNSIQNIFKLISKLLTNLLLTSSEFIRWLDYSCIEVPISLKEDFDFLKMKFSFYQSVSKNKIIIDRIIHIHQLIQNVFQKANKYIYSFMNYDNIINSIVRTQGSFNIHQNISYPLIYYDNILKNISNIQNKIDRENDKKTIQFISLNVSFVLNSIKNKLLDSKKFFFNNLHFIFTTLKCSTLSEITKYSGILETCTSSMDRYENIIKTINTIKAENINIEMNIQKTEEIYNMLTIYGDNTTKEEQKEKLLLLYPQYLSMLNSAFFNDNLMFTIKQEFYKNTKNKITVFEEKVKSILKKFHMFGPSSENIDLSEGMESLKKYINDFKTMEIEKEEIIKAQILCNMKIFQFENFYLLKNTIKIYNSIYSIYNSYTTRINDFLDVIYYKLNIKEINKSLKEVKSELTELQKDQPEAKNILPFKKINEELNKMNTTLIIVYLLQNTNMKLTNWQEIIDLHLKRNNIKDPVTFENTIIINDKNINIKSITLYDMYELKIYLYFNDIKYIIYKIKEVEKLEKHLNKIENNWKQETLKIIKCSDHFILDENKNIFKNIKKTFSDLHQMRNLNFAQDLIPKITHLQNKLLFIHELLSLWMLTQDKWARLEKFYNNENFNHFSNEMKNFNKINKTYVEIMKNAKKNLNLFHVCNTQFFYFLKNYYERVLFLTNETISLLQDKKFSFPDFFFLTDEELFCLLSNTETENLKKYCFVIYEELLSFNDIDKTIIEVVTTKNNTLNLKNGVKIIGIDTYVILKEKIKSTLKENIVASLKSYYNTTKIIPIIMNNVSVVSITVIKIILSEEMRNVLQQKSVEYTQGVLDRHKDLCNDIAEEIKKEKGKNTQKIEQALIIYLEFINTLKKIIQENLFDENNFFLYYQFRYSVDKNKEQIAVKFGNYTFKYNYDILENNSLFINMLPNNKYVFSICSNMHKSYYNILCGKNKASTIRYITSTLGQRTYFLDGKTHNIRNYILGSIQMGYALVFQNVDEMKVELLSVLTNAFRSIQTCLKKKEKNIYLFSKDVVFNSSSVIFFTSKSCGCRDVPINLRSLCRETTLNNCQQTELVEILLYVNNFQNVKNLCLKICNFVEYLNFIFFSSKNNVLNDIINIIRLCKKENEESNTDELLAKYIFIYYYDKLKDIKQNELHNLINKFLDVDLNVKYDLQDGRDRLKELLKQECIYLKEDLFHKYEKDVYVLKEKLQNQSLSLLFGRPHTGKSTLLKIYSKLCGDKYGFIYLDSLYDSQNHFNEAFLRQVIKKKLEKHEKYTLIMKLNFLSPIIYNVLSLDNLVYPKRGKVDGEDAENGVKIIIECKDISAMDPYLLNKMNKIAVKDNTNIYNYFKNKSSKLIDDILNTNFFFEKNAENDKTSLTYINNYEEKKKILLELYNELKSFYRNFFLPIFHYIERKKGNNFNIHNFYTKEEDVKNMTLGDAPVSRTCLFHTSVEEKIVINNFIDIFKSNILIFLRERELNQLLPTEDANIGSAHNDLSTPPQMVEPQEGIHSQVTELTEQNYEQYATNEEYDLDNINKNYIENVCILQAEAENNKKVELHSKKEISKISIIKEKALFILLSCLVFLFNNFLNDQEKSNFFIFLKQLASSNNVNIGGNLGSSFYHIQKDAWIPISDFFMSSPKNHLDENFLIFYDEEMQKRLNSISLLYKGQSNICLIGSRKNCKSAILKEIVNSHSKIDHLMIDVLKHTNVLNFKVLYEKMTKKNVKKYFHHSVLYICIDDIHISYEKGNNPSIEFLHNLQRNLCYFENKALSVQNVKSMISLNFEHMKGNSYYESVSYSYASIFLNSGRKGLVGYFSALVNHTLKGAFQGVHSKLVNYSLDVFFKIHEDINFEEKKENHLLFTKENIFLLYEDFFYTKWNFQNEQDVVANWCESAERVILNRILKKENRKDILKTMRTMAEKHFQHLHWESSFTYLNYFCKEVHEKVDADSLKDEFVRSLSSYNNLYINTKMFVEFYFKNILQVYKNISKNINSSMIICMNKKRAIILLNAIAFILNINTVLINKSSNLENPQDKINYYNRLRFKRHLFILINHSYHFDDYFYSLIYKKFPSALFDKKELFHLYTKTNLISNELKWENIQTIMKKNTYVCLVHEKRFDLYSSNFQNYKNVYSDLNVVHLDSWSREEYTHYCHLFLKNHQENHFIDNILNNFKKKAILNTLEDDIEKEGKGITMQKREKTKGKNKANQIFINSEDYIKKNKNDNPKGSENEKGSEVVKENALPNEGEKQTGSGEDNTEDAQKGGKKEANRGTEKESGSEHAKADDEDGQVRDGHNGDNETGGDLPKTNDEKSERNPQGESNQEEEKPKDEMNKTDDIDKGVPEKKKKIKKGKKNNQSGNEKKSVVKKKEGEQSGKKINSRATNEKKPNLKNNEGKPTSASRVKGGILSLGPQTKARKEGDKPIKKGVAGKNASPPKGPISASASKQNGQKKERQPIGGAKTMRKENVPLKRVPKANAKKNGERDTHNVKGKPAHKKVSQKSSKKEMSQMDNAMPNKPMRENNECETGEDTKEGGSEKLTNDAARGVIANDKNDVQRDDEQGDQPKEGQRKEESHQSGKDTDGQENEKGPQKKEENEQDAHKTAEDETKHADEDSFPKGGNEEAAKNKDSNKKAMHEINNFNEEVNKHSFYNMIETQLENVVDVFIQVYYDLKSFLKKKNSNLNFIRINKYNFTDALIMFYILLKNKLNYKNKQLHMFKMGLKKVESIFENYNNMNEEIQSVHSSIKKIEEEIEHLNNSIKTHSKMLLDTEQQFNANKQVLNKVANDIDEMMENKNESEKQIEEECINIIFKIQNVEGSEIKNIVKIGTPDLTQMCIAIMINTLVRNFFLNDNNDNWNYFKNFISKENFSKFFFNFKKENITDKQIKRIKEYMARDEIVYGTKKILQTDNLFKHFFEWITFLIKYKEYYKTSCEMQETISNNKLKKEQYENENEKLMEQMHQIKSTIINNKRDVHIQTEIVENLNQKLQIINKSYLPIFEVKQFLEKIQKKYIYTIEKIENNYKYIVSEVLLFSFFLNYSSPFNYTYRCYLLNKWKQIIKKNNILIREDIKIESIYSCDSIVSLFISDNFPRHIFYIQNALISLNHFRWPLLLDQQNIGIEWLKKSYSNNLVIHNFDENLSKHLDMCIIYGKSLIIPFFNFQNLYIYDRKNDEGFNCEERHEDNFKRVRMDLLAKKNFLKFRLNRREIKLNSNYAILEPVIERNVYLANGKYYINIGKKKLEYNSQFRLFLVSDSCDRYFQDVEDYVNIIDFQIDKNLIVNKIVNIILKHEDEKKVINFNTKIRNFYETKQTLKFLDDGMIIELCTFNHKANNNKNLMNVINSNVLKKMEIKKMLKEYKQEINKIKNSSENIKLLGYRFHTIYKVLQKQSRAKWTYSFNFNYLLNILNNLIKHINKKMLICNFNQLIKKFTHNCFVFLLNTIHKKDHLFFSFLFYSSLIFEEKKLHHIGRSIKVEKEKYFSLFLQVQKIAHMDTPDSLSLKIEWLNEKKKRQLQFLHNESPNFKALIQDMKNNSMEYLNWYKQKRPEDNLFFLSKSQLEKLENLELILFLYIMRKDRLYYYIHFLLSNYLDLSENMNSATHLNLSKDLNYIDAKTFMYITEPNSYYDPVLLKHRGTKTISVGNNFNSEIQIVIETSLQNGNKLLLENFHLINFNIEKFYEIYNNKKIHSNFEMYLTSEKGETSISIMKKAIKIYSQKNEYLKNFLTDLFSYVHHRYKGRLKNNFVNSFLFSLSFFHSILASRCIYHNYGFDEPYYFDVKDFENTFDCLLAYFDFVQINAALPGGSNSSAPTANHLSEKHTHEEVLIQEVNINWAFVKEIILNGYGNKVNANDRKIIKSYVKEYFNEYSFNEKNEFVYSADENFDYKFVMNRSIKEYVNLVKSYPLFNSCKTYGMKIEADKKQHEQYNENMLKNLEKICSEEVLVYKKENNDGDIFFNLDSDYYSSSLLNTDDEQSGKSPRGDKPTGCASERIEKNTCEGSNGGDTNDALQVDHATEQGGDPTITYTNDERNDDKNADAHDDTYDDVWDDAKFFAKTYRWSPVEEEALGRRNAENMDFLKNIKKMNEFYELIKKLKWTFKYNISIKAEWAKGNITTIQSCCEKETEKFKRVTNLIYNDVIKIEQELNKNKKKIDKETKLIMISLSRNEVPTKWMSNFNKKIKTIDSFVTYYENVKEQLYFWNITGELRFYNVQYLFDPLNFFKALLIKFSSVHKKKLDDCIFLSCINNTLEMKRKQTPPHFQKNFFYSSDEEEAFSSNQMNYSDYVHYEVDSYCNVDVSGLHTLVGAQEQFAHTYAYRCLLRRIFLHTLASRARNSHLRCSDGGPKPLLICHSANGPLPTHFYPPQNNNFECLGVKSRSNKKYDEIPIVTLSVIERREKNILKDKKIPLYQYKYNSKWNKKNKKFITNLYFKSDKHKSFIYINKVYLFVYN</sequence>
<feature type="compositionally biased region" description="Basic and acidic residues" evidence="2">
    <location>
        <begin position="3513"/>
        <end position="3533"/>
    </location>
</feature>
<feature type="compositionally biased region" description="Basic and acidic residues" evidence="2">
    <location>
        <begin position="3707"/>
        <end position="3729"/>
    </location>
</feature>
<protein>
    <submittedName>
        <fullName evidence="4">Dynein heavy chain, putative</fullName>
    </submittedName>
</protein>
<evidence type="ECO:0000259" key="3">
    <source>
        <dbReference type="Pfam" id="PF18198"/>
    </source>
</evidence>
<dbReference type="PANTHER" id="PTHR10676:SF36">
    <property type="entry name" value="DYNEIN HEAVY CHAIN AT 93AB, ISOFORM C"/>
    <property type="match status" value="1"/>
</dbReference>
<evidence type="ECO:0000256" key="2">
    <source>
        <dbReference type="SAM" id="MobiDB-lite"/>
    </source>
</evidence>
<dbReference type="VEuPathDB" id="PlasmoDB:PVX_084160"/>
<keyword evidence="1" id="KW-0175">Coiled coil</keyword>
<feature type="domain" description="Dynein heavy chain AAA lid" evidence="3">
    <location>
        <begin position="4936"/>
        <end position="5104"/>
    </location>
</feature>
<dbReference type="GO" id="GO:0060294">
    <property type="term" value="P:cilium movement involved in cell motility"/>
    <property type="evidence" value="ECO:0007669"/>
    <property type="project" value="TreeGrafter"/>
</dbReference>
<feature type="compositionally biased region" description="Basic and acidic residues" evidence="2">
    <location>
        <begin position="155"/>
        <end position="174"/>
    </location>
</feature>
<dbReference type="PANTHER" id="PTHR10676">
    <property type="entry name" value="DYNEIN HEAVY CHAIN FAMILY PROTEIN"/>
    <property type="match status" value="1"/>
</dbReference>
<name>A0A1G4HI35_PLAVI</name>
<dbReference type="EMBL" id="LT615268">
    <property type="protein sequence ID" value="SCO74601.1"/>
    <property type="molecule type" value="Genomic_DNA"/>
</dbReference>
<proteinExistence type="predicted"/>
<feature type="compositionally biased region" description="Basic and acidic residues" evidence="2">
    <location>
        <begin position="3740"/>
        <end position="3821"/>
    </location>
</feature>
<feature type="region of interest" description="Disordered" evidence="2">
    <location>
        <begin position="5156"/>
        <end position="5228"/>
    </location>
</feature>
<feature type="region of interest" description="Disordered" evidence="2">
    <location>
        <begin position="60"/>
        <end position="239"/>
    </location>
</feature>
<feature type="compositionally biased region" description="Polar residues" evidence="2">
    <location>
        <begin position="199"/>
        <end position="213"/>
    </location>
</feature>
<dbReference type="GO" id="GO:0030286">
    <property type="term" value="C:dynein complex"/>
    <property type="evidence" value="ECO:0007669"/>
    <property type="project" value="InterPro"/>
</dbReference>
<feature type="compositionally biased region" description="Basic and acidic residues" evidence="2">
    <location>
        <begin position="3496"/>
        <end position="3506"/>
    </location>
</feature>
<dbReference type="InterPro" id="IPR027417">
    <property type="entry name" value="P-loop_NTPase"/>
</dbReference>
<reference evidence="4 5" key="1">
    <citation type="submission" date="2016-07" db="EMBL/GenBank/DDBJ databases">
        <authorList>
            <consortium name="Pathogen Informatics"/>
        </authorList>
    </citation>
    <scope>NUCLEOTIDE SEQUENCE [LARGE SCALE GENOMIC DNA]</scope>
</reference>
<dbReference type="Gene3D" id="1.20.140.100">
    <property type="entry name" value="Dynein heavy chain, N-terminal domain 2"/>
    <property type="match status" value="1"/>
</dbReference>
<dbReference type="Proteomes" id="UP000305196">
    <property type="component" value="Chromosome 13"/>
</dbReference>
<dbReference type="InterPro" id="IPR026983">
    <property type="entry name" value="DHC"/>
</dbReference>
<dbReference type="GO" id="GO:0097729">
    <property type="term" value="C:9+2 motile cilium"/>
    <property type="evidence" value="ECO:0007669"/>
    <property type="project" value="TreeGrafter"/>
</dbReference>
<dbReference type="Gene3D" id="1.10.8.720">
    <property type="entry name" value="Region D6 of dynein motor"/>
    <property type="match status" value="1"/>
</dbReference>